<feature type="chain" id="PRO_5038993125" evidence="6">
    <location>
        <begin position="25"/>
        <end position="192"/>
    </location>
</feature>
<evidence type="ECO:0000256" key="1">
    <source>
        <dbReference type="ARBA" id="ARBA00004196"/>
    </source>
</evidence>
<dbReference type="GO" id="GO:0016491">
    <property type="term" value="F:oxidoreductase activity"/>
    <property type="evidence" value="ECO:0007669"/>
    <property type="project" value="InterPro"/>
</dbReference>
<accession>A0A895XGG3</accession>
<dbReference type="AlphaFoldDB" id="A0A895XGG3"/>
<evidence type="ECO:0000256" key="3">
    <source>
        <dbReference type="ARBA" id="ARBA00022968"/>
    </source>
</evidence>
<dbReference type="Proteomes" id="UP000662939">
    <property type="component" value="Chromosome"/>
</dbReference>
<reference evidence="8" key="1">
    <citation type="submission" date="2021-02" db="EMBL/GenBank/DDBJ databases">
        <title>Natronoglycomyces albus gen. nov., sp. nov, a haloalkaliphilic actinobacterium from a soda solonchak soil.</title>
        <authorList>
            <person name="Sorokin D.Y."/>
            <person name="Khijniak T.V."/>
            <person name="Zakharycheva A.P."/>
            <person name="Boueva O.V."/>
            <person name="Ariskina E.V."/>
            <person name="Hahnke R.L."/>
            <person name="Bunk B."/>
            <person name="Sproer C."/>
            <person name="Schumann P."/>
            <person name="Evtushenko L.I."/>
            <person name="Kublanov I.V."/>
        </authorList>
    </citation>
    <scope>NUCLEOTIDE SEQUENCE</scope>
    <source>
        <strain evidence="8">DSM 106290</strain>
    </source>
</reference>
<keyword evidence="4" id="KW-1015">Disulfide bond</keyword>
<keyword evidence="9" id="KW-1185">Reference proteome</keyword>
<dbReference type="InterPro" id="IPR017937">
    <property type="entry name" value="Thioredoxin_CS"/>
</dbReference>
<dbReference type="GO" id="GO:0017004">
    <property type="term" value="P:cytochrome complex assembly"/>
    <property type="evidence" value="ECO:0007669"/>
    <property type="project" value="UniProtKB-KW"/>
</dbReference>
<dbReference type="PROSITE" id="PS00194">
    <property type="entry name" value="THIOREDOXIN_1"/>
    <property type="match status" value="1"/>
</dbReference>
<dbReference type="GO" id="GO:0030313">
    <property type="term" value="C:cell envelope"/>
    <property type="evidence" value="ECO:0007669"/>
    <property type="project" value="UniProtKB-SubCell"/>
</dbReference>
<dbReference type="PANTHER" id="PTHR42852">
    <property type="entry name" value="THIOL:DISULFIDE INTERCHANGE PROTEIN DSBE"/>
    <property type="match status" value="1"/>
</dbReference>
<dbReference type="RefSeq" id="WP_213170952.1">
    <property type="nucleotide sequence ID" value="NZ_CP070496.1"/>
</dbReference>
<evidence type="ECO:0000313" key="9">
    <source>
        <dbReference type="Proteomes" id="UP000662939"/>
    </source>
</evidence>
<dbReference type="CDD" id="cd02966">
    <property type="entry name" value="TlpA_like_family"/>
    <property type="match status" value="1"/>
</dbReference>
<evidence type="ECO:0000256" key="6">
    <source>
        <dbReference type="SAM" id="SignalP"/>
    </source>
</evidence>
<feature type="signal peptide" evidence="6">
    <location>
        <begin position="1"/>
        <end position="24"/>
    </location>
</feature>
<keyword evidence="5" id="KW-0676">Redox-active center</keyword>
<dbReference type="InterPro" id="IPR050553">
    <property type="entry name" value="Thioredoxin_ResA/DsbE_sf"/>
</dbReference>
<dbReference type="Gene3D" id="3.40.30.10">
    <property type="entry name" value="Glutaredoxin"/>
    <property type="match status" value="1"/>
</dbReference>
<sequence length="192" mass="20000">MRRWSTVLAAACVAVLAASCASEADTGQTTDDVLDTDWAVACAPGEVDAVIDNIGDIELACLADGADVPVGVRDGQPLLIAIWASWCPPCHEEAPHVEAFAQLAQGQVAVLGVDSEDVLSHGRAFAGEYDWTFPSVFDPSGQVRKSLGVTGVPGFAFVDESGSVVHLIGQQGITTSDLIEAANAHLDVDLKE</sequence>
<organism evidence="8 9">
    <name type="scientific">Natronoglycomyces albus</name>
    <dbReference type="NCBI Taxonomy" id="2811108"/>
    <lineage>
        <taxon>Bacteria</taxon>
        <taxon>Bacillati</taxon>
        <taxon>Actinomycetota</taxon>
        <taxon>Actinomycetes</taxon>
        <taxon>Glycomycetales</taxon>
        <taxon>Glycomycetaceae</taxon>
        <taxon>Natronoglycomyces</taxon>
    </lineage>
</organism>
<keyword evidence="6" id="KW-0732">Signal</keyword>
<keyword evidence="3" id="KW-0735">Signal-anchor</keyword>
<dbReference type="InterPro" id="IPR013740">
    <property type="entry name" value="Redoxin"/>
</dbReference>
<comment type="subcellular location">
    <subcellularLocation>
        <location evidence="1">Cell envelope</location>
    </subcellularLocation>
</comment>
<protein>
    <submittedName>
        <fullName evidence="8">TlpA family protein disulfide reductase</fullName>
    </submittedName>
</protein>
<dbReference type="InterPro" id="IPR036249">
    <property type="entry name" value="Thioredoxin-like_sf"/>
</dbReference>
<gene>
    <name evidence="8" type="ORF">JQS30_14480</name>
</gene>
<dbReference type="Pfam" id="PF08534">
    <property type="entry name" value="Redoxin"/>
    <property type="match status" value="1"/>
</dbReference>
<evidence type="ECO:0000313" key="8">
    <source>
        <dbReference type="EMBL" id="QSB04951.1"/>
    </source>
</evidence>
<evidence type="ECO:0000259" key="7">
    <source>
        <dbReference type="PROSITE" id="PS51352"/>
    </source>
</evidence>
<dbReference type="PROSITE" id="PS51352">
    <property type="entry name" value="THIOREDOXIN_2"/>
    <property type="match status" value="1"/>
</dbReference>
<feature type="domain" description="Thioredoxin" evidence="7">
    <location>
        <begin position="48"/>
        <end position="187"/>
    </location>
</feature>
<evidence type="ECO:0000256" key="4">
    <source>
        <dbReference type="ARBA" id="ARBA00023157"/>
    </source>
</evidence>
<dbReference type="PANTHER" id="PTHR42852:SF6">
    <property type="entry name" value="THIOL:DISULFIDE INTERCHANGE PROTEIN DSBE"/>
    <property type="match status" value="1"/>
</dbReference>
<keyword evidence="3" id="KW-0812">Transmembrane</keyword>
<dbReference type="PROSITE" id="PS51257">
    <property type="entry name" value="PROKAR_LIPOPROTEIN"/>
    <property type="match status" value="1"/>
</dbReference>
<evidence type="ECO:0000256" key="2">
    <source>
        <dbReference type="ARBA" id="ARBA00022748"/>
    </source>
</evidence>
<proteinExistence type="predicted"/>
<dbReference type="InterPro" id="IPR013766">
    <property type="entry name" value="Thioredoxin_domain"/>
</dbReference>
<dbReference type="SUPFAM" id="SSF52833">
    <property type="entry name" value="Thioredoxin-like"/>
    <property type="match status" value="1"/>
</dbReference>
<evidence type="ECO:0000256" key="5">
    <source>
        <dbReference type="ARBA" id="ARBA00023284"/>
    </source>
</evidence>
<keyword evidence="2" id="KW-0201">Cytochrome c-type biogenesis</keyword>
<dbReference type="KEGG" id="nav:JQS30_14480"/>
<dbReference type="EMBL" id="CP070496">
    <property type="protein sequence ID" value="QSB04951.1"/>
    <property type="molecule type" value="Genomic_DNA"/>
</dbReference>
<name>A0A895XGG3_9ACTN</name>